<evidence type="ECO:0000259" key="6">
    <source>
        <dbReference type="Pfam" id="PF12849"/>
    </source>
</evidence>
<dbReference type="Proteomes" id="UP001257948">
    <property type="component" value="Unassembled WGS sequence"/>
</dbReference>
<evidence type="ECO:0000256" key="2">
    <source>
        <dbReference type="ARBA" id="ARBA00022448"/>
    </source>
</evidence>
<reference evidence="8" key="1">
    <citation type="submission" date="2023-07" db="EMBL/GenBank/DDBJ databases">
        <title>Draft genome sequence of the endophytic actinobacterium Streptomyces justiciae WPN32, a potential antibiotic producer.</title>
        <authorList>
            <person name="Yasawong M."/>
            <person name="Pana W."/>
            <person name="Ganta P."/>
            <person name="Santapan N."/>
            <person name="Songngamsuk T."/>
            <person name="Phatcharaharikarn M."/>
            <person name="Kerdtoob S."/>
            <person name="Nantapong N."/>
        </authorList>
    </citation>
    <scope>NUCLEOTIDE SEQUENCE [LARGE SCALE GENOMIC DNA]</scope>
    <source>
        <strain evidence="8">WPN32</strain>
    </source>
</reference>
<dbReference type="SUPFAM" id="SSF53850">
    <property type="entry name" value="Periplasmic binding protein-like II"/>
    <property type="match status" value="1"/>
</dbReference>
<evidence type="ECO:0000256" key="5">
    <source>
        <dbReference type="SAM" id="SignalP"/>
    </source>
</evidence>
<sequence>MKLQRKNRRALALGAFAVSGALALTACGSDDTGNSNGGDSSASAQAGNIKCDDAKGQLLADGSSAQKNAIDAWVKSFTAACSGVQINYKGSGSGAGVTAFTQGQVAFAGSDSALKPEEVTASKSVCKGGQGIDLPMVGGPIAVGFNVPGVDKLVLNAETLAKIFDSKITNWNDAAIKKLNPDAKLPDLKIQAFHRSDESGTTDNFTKYLIAASPANWKYEGGKAWQAKGGQSASGSSGVAQQVKQTSGAISYMELSYAKDGIVPVTIDTGASAPVEATVENATKAIAAAKVVGTGKDLSLQLDYATKAEGAYPITLVTYEIVCDKGNKSDTLAGTKAFLRYIASEDGQGQLSAAGYAPIPDDIITKVRTTIEGLS</sequence>
<accession>A0ABU3M3B8</accession>
<dbReference type="PIRSF" id="PIRSF002756">
    <property type="entry name" value="PstS"/>
    <property type="match status" value="1"/>
</dbReference>
<dbReference type="PANTHER" id="PTHR42996:SF1">
    <property type="entry name" value="PHOSPHATE-BINDING PROTEIN PSTS"/>
    <property type="match status" value="1"/>
</dbReference>
<dbReference type="RefSeq" id="WP_314206429.1">
    <property type="nucleotide sequence ID" value="NZ_JAVTLL010000030.1"/>
</dbReference>
<feature type="signal peptide" evidence="5">
    <location>
        <begin position="1"/>
        <end position="23"/>
    </location>
</feature>
<dbReference type="PROSITE" id="PS51257">
    <property type="entry name" value="PROKAR_LIPOPROTEIN"/>
    <property type="match status" value="1"/>
</dbReference>
<keyword evidence="2 4" id="KW-0813">Transport</keyword>
<dbReference type="InterPro" id="IPR050962">
    <property type="entry name" value="Phosphate-bind_PstS"/>
</dbReference>
<organism evidence="7 8">
    <name type="scientific">Streptomyces justiciae</name>
    <dbReference type="NCBI Taxonomy" id="2780140"/>
    <lineage>
        <taxon>Bacteria</taxon>
        <taxon>Bacillati</taxon>
        <taxon>Actinomycetota</taxon>
        <taxon>Actinomycetes</taxon>
        <taxon>Kitasatosporales</taxon>
        <taxon>Streptomycetaceae</taxon>
        <taxon>Streptomyces</taxon>
    </lineage>
</organism>
<keyword evidence="5" id="KW-0732">Signal</keyword>
<dbReference type="PANTHER" id="PTHR42996">
    <property type="entry name" value="PHOSPHATE-BINDING PROTEIN PSTS"/>
    <property type="match status" value="1"/>
</dbReference>
<name>A0ABU3M3B8_9ACTN</name>
<evidence type="ECO:0000313" key="8">
    <source>
        <dbReference type="Proteomes" id="UP001257948"/>
    </source>
</evidence>
<dbReference type="Pfam" id="PF12849">
    <property type="entry name" value="PBP_like_2"/>
    <property type="match status" value="1"/>
</dbReference>
<keyword evidence="3 4" id="KW-0592">Phosphate transport</keyword>
<evidence type="ECO:0000256" key="4">
    <source>
        <dbReference type="PIRNR" id="PIRNR002756"/>
    </source>
</evidence>
<evidence type="ECO:0000256" key="3">
    <source>
        <dbReference type="ARBA" id="ARBA00022592"/>
    </source>
</evidence>
<feature type="chain" id="PRO_5046748240" description="Phosphate-binding protein" evidence="5">
    <location>
        <begin position="24"/>
        <end position="375"/>
    </location>
</feature>
<protein>
    <recommendedName>
        <fullName evidence="4">Phosphate-binding protein</fullName>
    </recommendedName>
</protein>
<evidence type="ECO:0000313" key="7">
    <source>
        <dbReference type="EMBL" id="MDT7845991.1"/>
    </source>
</evidence>
<feature type="domain" description="PBP" evidence="6">
    <location>
        <begin position="54"/>
        <end position="345"/>
    </location>
</feature>
<dbReference type="NCBIfam" id="TIGR00975">
    <property type="entry name" value="3a0107s03"/>
    <property type="match status" value="1"/>
</dbReference>
<proteinExistence type="inferred from homology"/>
<dbReference type="InterPro" id="IPR024370">
    <property type="entry name" value="PBP_domain"/>
</dbReference>
<dbReference type="CDD" id="cd13565">
    <property type="entry name" value="PBP2_PstS"/>
    <property type="match status" value="1"/>
</dbReference>
<comment type="similarity">
    <text evidence="1 4">Belongs to the PstS family.</text>
</comment>
<dbReference type="Gene3D" id="3.40.190.10">
    <property type="entry name" value="Periplasmic binding protein-like II"/>
    <property type="match status" value="2"/>
</dbReference>
<comment type="caution">
    <text evidence="7">The sequence shown here is derived from an EMBL/GenBank/DDBJ whole genome shotgun (WGS) entry which is preliminary data.</text>
</comment>
<evidence type="ECO:0000256" key="1">
    <source>
        <dbReference type="ARBA" id="ARBA00008725"/>
    </source>
</evidence>
<gene>
    <name evidence="7" type="primary">pstS</name>
    <name evidence="7" type="ORF">RQC66_35285</name>
</gene>
<dbReference type="EMBL" id="JAVTLL010000030">
    <property type="protein sequence ID" value="MDT7845991.1"/>
    <property type="molecule type" value="Genomic_DNA"/>
</dbReference>
<dbReference type="InterPro" id="IPR005673">
    <property type="entry name" value="ABC_phos-bd_PstS"/>
</dbReference>
<keyword evidence="8" id="KW-1185">Reference proteome</keyword>